<reference evidence="2" key="2">
    <citation type="journal article" date="2015" name="J. Proteomics">
        <title>Sexual differences in the sialomes of the zebra tick, Rhipicephalus pulchellus.</title>
        <authorList>
            <person name="Tan A.W."/>
            <person name="Francischetti I.M."/>
            <person name="Slovak M."/>
            <person name="Kini R.M."/>
            <person name="Ribeiro J.M."/>
        </authorList>
    </citation>
    <scope>NUCLEOTIDE SEQUENCE</scope>
    <source>
        <tissue evidence="2">Salivary gland</tissue>
    </source>
</reference>
<keyword evidence="1" id="KW-0812">Transmembrane</keyword>
<organism evidence="2">
    <name type="scientific">Rhipicephalus pulchellus</name>
    <name type="common">Yellow backed tick</name>
    <name type="synonym">Dermacentor pulchellus</name>
    <dbReference type="NCBI Taxonomy" id="72859"/>
    <lineage>
        <taxon>Eukaryota</taxon>
        <taxon>Metazoa</taxon>
        <taxon>Ecdysozoa</taxon>
        <taxon>Arthropoda</taxon>
        <taxon>Chelicerata</taxon>
        <taxon>Arachnida</taxon>
        <taxon>Acari</taxon>
        <taxon>Parasitiformes</taxon>
        <taxon>Ixodida</taxon>
        <taxon>Ixodoidea</taxon>
        <taxon>Ixodidae</taxon>
        <taxon>Rhipicephalinae</taxon>
        <taxon>Rhipicephalus</taxon>
        <taxon>Rhipicephalus</taxon>
    </lineage>
</organism>
<proteinExistence type="evidence at transcript level"/>
<dbReference type="AlphaFoldDB" id="L7LWF5"/>
<accession>L7LWF5</accession>
<feature type="transmembrane region" description="Helical" evidence="1">
    <location>
        <begin position="12"/>
        <end position="45"/>
    </location>
</feature>
<evidence type="ECO:0000313" key="2">
    <source>
        <dbReference type="EMBL" id="JAA56416.1"/>
    </source>
</evidence>
<name>L7LWF5_RHIPC</name>
<protein>
    <submittedName>
        <fullName evidence="2">Uncharacterized protein</fullName>
    </submittedName>
</protein>
<dbReference type="EMBL" id="GACK01008618">
    <property type="protein sequence ID" value="JAA56416.1"/>
    <property type="molecule type" value="mRNA"/>
</dbReference>
<sequence length="89" mass="10133">MFVSYLISRCFCLFFHSLYFLLASSCFFLFISVTFSAFLSLYFPIPHSLYGLPYSVHSVFSSPNPHFTVTPPCYNIPYQAMLCTDGLTG</sequence>
<keyword evidence="1" id="KW-1133">Transmembrane helix</keyword>
<reference evidence="2" key="1">
    <citation type="submission" date="2012-11" db="EMBL/GenBank/DDBJ databases">
        <authorList>
            <person name="Lucero-Rivera Y.E."/>
            <person name="Tovar-Ramirez D."/>
        </authorList>
    </citation>
    <scope>NUCLEOTIDE SEQUENCE</scope>
    <source>
        <tissue evidence="2">Salivary gland</tissue>
    </source>
</reference>
<evidence type="ECO:0000256" key="1">
    <source>
        <dbReference type="SAM" id="Phobius"/>
    </source>
</evidence>
<keyword evidence="1" id="KW-0472">Membrane</keyword>